<evidence type="ECO:0000313" key="1">
    <source>
        <dbReference type="EMBL" id="ALU24787.1"/>
    </source>
</evidence>
<dbReference type="RefSeq" id="WP_006258736.1">
    <property type="nucleotide sequence ID" value="NZ_BCMQ01000010.1"/>
</dbReference>
<dbReference type="EMBL" id="CP013690">
    <property type="protein sequence ID" value="ALU24787.1"/>
    <property type="molecule type" value="Genomic_DNA"/>
</dbReference>
<accession>A0A0S7EDN8</accession>
<reference evidence="1 2" key="1">
    <citation type="journal article" date="2016" name="J. Zhejiang Univ. Sci. B">
        <title>Antibiotic resistance mechanisms of Myroides sp.</title>
        <authorList>
            <person name="Hu S."/>
            <person name="Yuan S."/>
            <person name="Qu H."/>
            <person name="Jiang T."/>
            <person name="Zhou Y."/>
            <person name="Wang M."/>
            <person name="Ming D."/>
        </authorList>
    </citation>
    <scope>NUCLEOTIDE SEQUENCE [LARGE SCALE GENOMIC DNA]</scope>
    <source>
        <strain evidence="1 2">PR63039</strain>
    </source>
</reference>
<dbReference type="Proteomes" id="UP000069030">
    <property type="component" value="Chromosome"/>
</dbReference>
<dbReference type="eggNOG" id="COG2388">
    <property type="taxonomic scope" value="Bacteria"/>
</dbReference>
<name>A0A0S7EDN8_9FLAO</name>
<gene>
    <name evidence="1" type="ORF">AS202_00620</name>
</gene>
<dbReference type="InterPro" id="IPR016181">
    <property type="entry name" value="Acyl_CoA_acyltransferase"/>
</dbReference>
<dbReference type="KEGG" id="mod:AS202_00620"/>
<organism evidence="1 2">
    <name type="scientific">Myroides odoratimimus</name>
    <dbReference type="NCBI Taxonomy" id="76832"/>
    <lineage>
        <taxon>Bacteria</taxon>
        <taxon>Pseudomonadati</taxon>
        <taxon>Bacteroidota</taxon>
        <taxon>Flavobacteriia</taxon>
        <taxon>Flavobacteriales</taxon>
        <taxon>Flavobacteriaceae</taxon>
        <taxon>Myroides</taxon>
    </lineage>
</organism>
<dbReference type="AlphaFoldDB" id="A0A0S7EDN8"/>
<dbReference type="SUPFAM" id="SSF55729">
    <property type="entry name" value="Acyl-CoA N-acyltransferases (Nat)"/>
    <property type="match status" value="1"/>
</dbReference>
<sequence length="93" mass="10981">MEIKDNELLRQFEYETEQGLLSVEYSLQERKIFLTKLTGLEEALPTQASDFLKGILEMLREKRLRVVPTHPKIVSFFRKNPTYKEMLPPGIRI</sequence>
<evidence type="ECO:0000313" key="2">
    <source>
        <dbReference type="Proteomes" id="UP000069030"/>
    </source>
</evidence>
<dbReference type="Gene3D" id="3.40.630.30">
    <property type="match status" value="1"/>
</dbReference>
<dbReference type="GeneID" id="66973382"/>
<proteinExistence type="predicted"/>
<protein>
    <submittedName>
        <fullName evidence="1">Acetyltransferase</fullName>
    </submittedName>
</protein>